<protein>
    <submittedName>
        <fullName evidence="1">Uncharacterized protein</fullName>
    </submittedName>
</protein>
<comment type="caution">
    <text evidence="1">The sequence shown here is derived from an EMBL/GenBank/DDBJ whole genome shotgun (WGS) entry which is preliminary data.</text>
</comment>
<evidence type="ECO:0000313" key="1">
    <source>
        <dbReference type="EMBL" id="EKE29149.1"/>
    </source>
</evidence>
<proteinExistence type="predicted"/>
<accession>K2GFT1</accession>
<organism evidence="1">
    <name type="scientific">uncultured bacterium</name>
    <name type="common">gcode 4</name>
    <dbReference type="NCBI Taxonomy" id="1234023"/>
    <lineage>
        <taxon>Bacteria</taxon>
        <taxon>environmental samples</taxon>
    </lineage>
</organism>
<dbReference type="EMBL" id="AMFJ01000219">
    <property type="protein sequence ID" value="EKE29149.1"/>
    <property type="molecule type" value="Genomic_DNA"/>
</dbReference>
<sequence length="69" mass="7763">MKMCFSSLENQFLSESLNENPSLQTCFFNELSLNSFSTDLKSCSKNPNHNSTMNSILAPIWGISSFVYS</sequence>
<name>K2GFT1_9BACT</name>
<dbReference type="AlphaFoldDB" id="K2GFT1"/>
<gene>
    <name evidence="1" type="ORF">ACD_2C00219G0001</name>
</gene>
<reference evidence="1" key="1">
    <citation type="journal article" date="2012" name="Science">
        <title>Fermentation, hydrogen, and sulfur metabolism in multiple uncultivated bacterial phyla.</title>
        <authorList>
            <person name="Wrighton K.C."/>
            <person name="Thomas B.C."/>
            <person name="Sharon I."/>
            <person name="Miller C.S."/>
            <person name="Castelle C.J."/>
            <person name="VerBerkmoes N.C."/>
            <person name="Wilkins M.J."/>
            <person name="Hettich R.L."/>
            <person name="Lipton M.S."/>
            <person name="Williams K.H."/>
            <person name="Long P.E."/>
            <person name="Banfield J.F."/>
        </authorList>
    </citation>
    <scope>NUCLEOTIDE SEQUENCE [LARGE SCALE GENOMIC DNA]</scope>
</reference>